<dbReference type="Gramene" id="ERN17439">
    <property type="protein sequence ID" value="ERN17439"/>
    <property type="gene ID" value="AMTR_s00037p00233800"/>
</dbReference>
<reference evidence="2" key="1">
    <citation type="journal article" date="2013" name="Science">
        <title>The Amborella genome and the evolution of flowering plants.</title>
        <authorList>
            <consortium name="Amborella Genome Project"/>
        </authorList>
    </citation>
    <scope>NUCLEOTIDE SEQUENCE [LARGE SCALE GENOMIC DNA]</scope>
</reference>
<dbReference type="AlphaFoldDB" id="U5D4R7"/>
<keyword evidence="2" id="KW-1185">Reference proteome</keyword>
<proteinExistence type="predicted"/>
<evidence type="ECO:0000313" key="2">
    <source>
        <dbReference type="Proteomes" id="UP000017836"/>
    </source>
</evidence>
<gene>
    <name evidence="1" type="ORF">AMTR_s00037p00233800</name>
</gene>
<protein>
    <submittedName>
        <fullName evidence="1">Uncharacterized protein</fullName>
    </submittedName>
</protein>
<dbReference type="EMBL" id="KI392350">
    <property type="protein sequence ID" value="ERN17439.1"/>
    <property type="molecule type" value="Genomic_DNA"/>
</dbReference>
<dbReference type="HOGENOM" id="CLU_1742989_0_0_1"/>
<sequence>MRSLCLEIADRVSEEAYCLCETHVKLHLRVFVAANLDGELDEEAFPHEVFGLNEGPSYIFEGRFKEKKDDMEFLRVLEASSWEDCPLRLAVRLAVKSLVRVVYQGERRGSLHYLHVQDQWSMVVRGYSLVVTGIIKYEFYIQDLASSHRP</sequence>
<dbReference type="Proteomes" id="UP000017836">
    <property type="component" value="Unassembled WGS sequence"/>
</dbReference>
<organism evidence="1 2">
    <name type="scientific">Amborella trichopoda</name>
    <dbReference type="NCBI Taxonomy" id="13333"/>
    <lineage>
        <taxon>Eukaryota</taxon>
        <taxon>Viridiplantae</taxon>
        <taxon>Streptophyta</taxon>
        <taxon>Embryophyta</taxon>
        <taxon>Tracheophyta</taxon>
        <taxon>Spermatophyta</taxon>
        <taxon>Magnoliopsida</taxon>
        <taxon>Amborellales</taxon>
        <taxon>Amborellaceae</taxon>
        <taxon>Amborella</taxon>
    </lineage>
</organism>
<accession>U5D4R7</accession>
<name>U5D4R7_AMBTC</name>
<evidence type="ECO:0000313" key="1">
    <source>
        <dbReference type="EMBL" id="ERN17439.1"/>
    </source>
</evidence>